<dbReference type="GO" id="GO:0009366">
    <property type="term" value="C:enterobactin synthetase complex"/>
    <property type="evidence" value="ECO:0007669"/>
    <property type="project" value="InterPro"/>
</dbReference>
<comment type="similarity">
    <text evidence="3">Belongs to the P-Pant transferase superfamily. EntD family.</text>
</comment>
<sequence>MLTPYISHISPIVTPDFVGVGYQCRFDPELFTAQSAQQLGVEFPESLHRAVTKRQAEFIAGRYLAKRCLAALGGRETQVGIGQHRAPLWPEGTTGSISHSNNRAVCIVQPLEIAEQGIGIDIEQCMSDSTANSVKSTIINDAEYNLIMNHYVSFAEGLTAVFSAKESLFKALYPQVKAYFDFLDAEVVAMGRENLTLVLRKRLTANLSAGSAFTVHLRQEEEMVQAFTQS</sequence>
<comment type="pathway">
    <text evidence="2">Siderophore biosynthesis; enterobactin biosynthesis.</text>
</comment>
<feature type="domain" description="4'-phosphopantetheinyl transferase N-terminal" evidence="15">
    <location>
        <begin position="45"/>
        <end position="108"/>
    </location>
</feature>
<dbReference type="InterPro" id="IPR003542">
    <property type="entry name" value="Enbac_synth_compD-like"/>
</dbReference>
<dbReference type="RefSeq" id="WP_075766753.1">
    <property type="nucleotide sequence ID" value="NZ_MJIL01000090.1"/>
</dbReference>
<organism evidence="16 17">
    <name type="scientific">Photobacterium proteolyticum</name>
    <dbReference type="NCBI Taxonomy" id="1903952"/>
    <lineage>
        <taxon>Bacteria</taxon>
        <taxon>Pseudomonadati</taxon>
        <taxon>Pseudomonadota</taxon>
        <taxon>Gammaproteobacteria</taxon>
        <taxon>Vibrionales</taxon>
        <taxon>Vibrionaceae</taxon>
        <taxon>Photobacterium</taxon>
    </lineage>
</organism>
<comment type="catalytic activity">
    <reaction evidence="11">
        <text>apo-[peptidyl-carrier protein] + CoA = holo-[peptidyl-carrier protein] + adenosine 3',5'-bisphosphate + H(+)</text>
        <dbReference type="Rhea" id="RHEA:46228"/>
        <dbReference type="Rhea" id="RHEA-COMP:11479"/>
        <dbReference type="Rhea" id="RHEA-COMP:11480"/>
        <dbReference type="ChEBI" id="CHEBI:15378"/>
        <dbReference type="ChEBI" id="CHEBI:29999"/>
        <dbReference type="ChEBI" id="CHEBI:57287"/>
        <dbReference type="ChEBI" id="CHEBI:58343"/>
        <dbReference type="ChEBI" id="CHEBI:64479"/>
    </reaction>
</comment>
<dbReference type="STRING" id="1903952.BIT28_05955"/>
<evidence type="ECO:0000256" key="9">
    <source>
        <dbReference type="ARBA" id="ARBA00031996"/>
    </source>
</evidence>
<dbReference type="InterPro" id="IPR008278">
    <property type="entry name" value="4-PPantetheinyl_Trfase_dom"/>
</dbReference>
<protein>
    <recommendedName>
        <fullName evidence="5">Enterobactin synthase component D</fullName>
    </recommendedName>
    <alternativeName>
        <fullName evidence="8">4'-phosphopantetheinyl transferase EntD</fullName>
    </alternativeName>
    <alternativeName>
        <fullName evidence="9">Enterochelin synthase D</fullName>
    </alternativeName>
</protein>
<comment type="subunit">
    <text evidence="4">EntB, EntD, EntE, and EntF form a multienzyme complex called enterobactin synthase.</text>
</comment>
<keyword evidence="13" id="KW-0460">Magnesium</keyword>
<gene>
    <name evidence="16" type="ORF">BIT28_05955</name>
</gene>
<feature type="domain" description="4'-phosphopantetheinyl transferase" evidence="14">
    <location>
        <begin position="117"/>
        <end position="199"/>
    </location>
</feature>
<evidence type="ECO:0000259" key="15">
    <source>
        <dbReference type="Pfam" id="PF17837"/>
    </source>
</evidence>
<dbReference type="Pfam" id="PF17837">
    <property type="entry name" value="4PPT_N"/>
    <property type="match status" value="1"/>
</dbReference>
<dbReference type="Gene3D" id="3.90.470.20">
    <property type="entry name" value="4'-phosphopantetheinyl transferase domain"/>
    <property type="match status" value="1"/>
</dbReference>
<evidence type="ECO:0000256" key="1">
    <source>
        <dbReference type="ARBA" id="ARBA00003937"/>
    </source>
</evidence>
<dbReference type="EMBL" id="MJIL01000090">
    <property type="protein sequence ID" value="OLQ72738.1"/>
    <property type="molecule type" value="Genomic_DNA"/>
</dbReference>
<dbReference type="OrthoDB" id="8210607at2"/>
<evidence type="ECO:0000256" key="7">
    <source>
        <dbReference type="ARBA" id="ARBA00023191"/>
    </source>
</evidence>
<dbReference type="GO" id="GO:0009239">
    <property type="term" value="P:enterobactin biosynthetic process"/>
    <property type="evidence" value="ECO:0007669"/>
    <property type="project" value="UniProtKB-UniPathway"/>
</dbReference>
<feature type="binding site" evidence="12">
    <location>
        <position position="121"/>
    </location>
    <ligand>
        <name>CoA</name>
        <dbReference type="ChEBI" id="CHEBI:57287"/>
    </ligand>
</feature>
<dbReference type="GO" id="GO:0008897">
    <property type="term" value="F:holo-[acyl-carrier-protein] synthase activity"/>
    <property type="evidence" value="ECO:0007669"/>
    <property type="project" value="InterPro"/>
</dbReference>
<evidence type="ECO:0000256" key="13">
    <source>
        <dbReference type="PIRSR" id="PIRSR603542-2"/>
    </source>
</evidence>
<feature type="binding site" evidence="12">
    <location>
        <position position="166"/>
    </location>
    <ligand>
        <name>CoA</name>
        <dbReference type="ChEBI" id="CHEBI:57287"/>
    </ligand>
</feature>
<evidence type="ECO:0000256" key="2">
    <source>
        <dbReference type="ARBA" id="ARBA00004993"/>
    </source>
</evidence>
<evidence type="ECO:0000313" key="17">
    <source>
        <dbReference type="Proteomes" id="UP000186905"/>
    </source>
</evidence>
<comment type="cofactor">
    <cofactor evidence="13">
        <name>Mg(2+)</name>
        <dbReference type="ChEBI" id="CHEBI:18420"/>
    </cofactor>
</comment>
<keyword evidence="7" id="KW-0259">Enterobactin biosynthesis</keyword>
<evidence type="ECO:0000256" key="8">
    <source>
        <dbReference type="ARBA" id="ARBA00029894"/>
    </source>
</evidence>
<feature type="binding site" evidence="12">
    <location>
        <begin position="98"/>
        <end position="99"/>
    </location>
    <ligand>
        <name>CoA</name>
        <dbReference type="ChEBI" id="CHEBI:57287"/>
    </ligand>
</feature>
<comment type="function">
    <text evidence="1">Involved in the biosynthesis of the siderophore enterobactin (enterochelin), which is a macrocyclic trimeric lactone of N-(2,3-dihydroxybenzoyl)-serine. The serine trilactone serves as a scaffolding for the three catechol functionalities that provide hexadentate coordination for the tightly ligated iron(2+) atoms. Plays an essential role in the assembly of the enterobactin by catalyzing the transfer of the 4'-phosphopantetheine (Ppant) moiety from coenzyme A to the apo-domains of both EntB (ArCP domain) and EntF (PCP domain) to yield their holo-forms which make them competent for the activation of 2,3-dihydroxybenzoate (DHB) and L-serine, respectively.</text>
</comment>
<dbReference type="PANTHER" id="PTHR38096">
    <property type="entry name" value="ENTEROBACTIN SYNTHASE COMPONENT D"/>
    <property type="match status" value="1"/>
</dbReference>
<reference evidence="16 17" key="1">
    <citation type="submission" date="2016-09" db="EMBL/GenBank/DDBJ databases">
        <title>Photobacterium proteolyticum sp. nov. a protease producing bacterium isolated from ocean sediments of Laizhou Bay.</title>
        <authorList>
            <person name="Li Y."/>
        </authorList>
    </citation>
    <scope>NUCLEOTIDE SEQUENCE [LARGE SCALE GENOMIC DNA]</scope>
    <source>
        <strain evidence="16 17">13-12</strain>
    </source>
</reference>
<accession>A0A1Q9GEB6</accession>
<evidence type="ECO:0000256" key="4">
    <source>
        <dbReference type="ARBA" id="ARBA00011503"/>
    </source>
</evidence>
<evidence type="ECO:0000256" key="10">
    <source>
        <dbReference type="ARBA" id="ARBA00049176"/>
    </source>
</evidence>
<evidence type="ECO:0000256" key="5">
    <source>
        <dbReference type="ARBA" id="ARBA00019087"/>
    </source>
</evidence>
<dbReference type="PANTHER" id="PTHR38096:SF1">
    <property type="entry name" value="ENTEROBACTIN SYNTHASE COMPONENT D"/>
    <property type="match status" value="1"/>
</dbReference>
<dbReference type="PRINTS" id="PR01399">
    <property type="entry name" value="ENTSNTHTASED"/>
</dbReference>
<evidence type="ECO:0000313" key="16">
    <source>
        <dbReference type="EMBL" id="OLQ72738.1"/>
    </source>
</evidence>
<name>A0A1Q9GEB6_9GAMM</name>
<feature type="binding site" evidence="13">
    <location>
        <position position="123"/>
    </location>
    <ligand>
        <name>Mg(2+)</name>
        <dbReference type="ChEBI" id="CHEBI:18420"/>
    </ligand>
</feature>
<dbReference type="AlphaFoldDB" id="A0A1Q9GEB6"/>
<comment type="catalytic activity">
    <reaction evidence="10">
        <text>apo-[aryl-carrier protein] + CoA = holo-[aryl-carrier protein] + adenosine 3',5'-bisphosphate + H(+)</text>
        <dbReference type="Rhea" id="RHEA:48404"/>
        <dbReference type="Rhea" id="RHEA-COMP:15903"/>
        <dbReference type="Rhea" id="RHEA-COMP:17557"/>
        <dbReference type="ChEBI" id="CHEBI:15378"/>
        <dbReference type="ChEBI" id="CHEBI:29999"/>
        <dbReference type="ChEBI" id="CHEBI:57287"/>
        <dbReference type="ChEBI" id="CHEBI:58343"/>
        <dbReference type="ChEBI" id="CHEBI:64479"/>
    </reaction>
</comment>
<proteinExistence type="inferred from homology"/>
<feature type="binding site" evidence="13">
    <location>
        <position position="122"/>
    </location>
    <ligand>
        <name>Mg(2+)</name>
        <dbReference type="ChEBI" id="CHEBI:18420"/>
    </ligand>
</feature>
<dbReference type="Proteomes" id="UP000186905">
    <property type="component" value="Unassembled WGS sequence"/>
</dbReference>
<evidence type="ECO:0000256" key="12">
    <source>
        <dbReference type="PIRSR" id="PIRSR603542-1"/>
    </source>
</evidence>
<keyword evidence="13" id="KW-0479">Metal-binding</keyword>
<evidence type="ECO:0000256" key="11">
    <source>
        <dbReference type="ARBA" id="ARBA00049191"/>
    </source>
</evidence>
<dbReference type="GO" id="GO:0005886">
    <property type="term" value="C:plasma membrane"/>
    <property type="evidence" value="ECO:0007669"/>
    <property type="project" value="TreeGrafter"/>
</dbReference>
<feature type="binding site" evidence="13">
    <location>
        <position position="121"/>
    </location>
    <ligand>
        <name>Mg(2+)</name>
        <dbReference type="ChEBI" id="CHEBI:18420"/>
    </ligand>
</feature>
<feature type="binding site" evidence="12">
    <location>
        <position position="54"/>
    </location>
    <ligand>
        <name>CoA</name>
        <dbReference type="ChEBI" id="CHEBI:57287"/>
    </ligand>
</feature>
<keyword evidence="17" id="KW-1185">Reference proteome</keyword>
<dbReference type="SUPFAM" id="SSF56214">
    <property type="entry name" value="4'-phosphopantetheinyl transferase"/>
    <property type="match status" value="1"/>
</dbReference>
<comment type="caution">
    <text evidence="16">The sequence shown here is derived from an EMBL/GenBank/DDBJ whole genome shotgun (WGS) entry which is preliminary data.</text>
</comment>
<dbReference type="GO" id="GO:0000287">
    <property type="term" value="F:magnesium ion binding"/>
    <property type="evidence" value="ECO:0007669"/>
    <property type="project" value="InterPro"/>
</dbReference>
<evidence type="ECO:0000256" key="6">
    <source>
        <dbReference type="ARBA" id="ARBA00022679"/>
    </source>
</evidence>
<feature type="binding site" evidence="12">
    <location>
        <position position="170"/>
    </location>
    <ligand>
        <name>CoA</name>
        <dbReference type="ChEBI" id="CHEBI:57287"/>
    </ligand>
</feature>
<dbReference type="InterPro" id="IPR037143">
    <property type="entry name" value="4-PPantetheinyl_Trfase_dom_sf"/>
</dbReference>
<dbReference type="UniPathway" id="UPA00017"/>
<evidence type="ECO:0000256" key="3">
    <source>
        <dbReference type="ARBA" id="ARBA00008342"/>
    </source>
</evidence>
<evidence type="ECO:0000259" key="14">
    <source>
        <dbReference type="Pfam" id="PF01648"/>
    </source>
</evidence>
<dbReference type="InterPro" id="IPR041354">
    <property type="entry name" value="4PPT_N"/>
</dbReference>
<dbReference type="Pfam" id="PF01648">
    <property type="entry name" value="ACPS"/>
    <property type="match status" value="1"/>
</dbReference>
<keyword evidence="6 16" id="KW-0808">Transferase</keyword>
<feature type="binding site" evidence="12">
    <location>
        <position position="62"/>
    </location>
    <ligand>
        <name>CoA</name>
        <dbReference type="ChEBI" id="CHEBI:57287"/>
    </ligand>
</feature>